<evidence type="ECO:0000313" key="3">
    <source>
        <dbReference type="EMBL" id="MEN5379807.1"/>
    </source>
</evidence>
<dbReference type="PANTHER" id="PTHR43265">
    <property type="entry name" value="ESTERASE ESTD"/>
    <property type="match status" value="1"/>
</dbReference>
<sequence>MTIINTANSVAFSKACLIFSFLLVSLTLYAQSTTINPINFRSKKIKLSGAIYAAKDPKAGVVIVHGSGQELRSIKLALFLANNGISVLTYDKRGVGESGGEYAGPEVGTNNIDPNNLDLLAKDVQEALKTLKEFIQDNNVPVGLFGGSQAGWIIPIAADKCKKTDFIVLLSGPVIPTLEQLRFQFFTNGNRNFWDTHSELEVRQHISNAPDKFQFVNTDPVKSLKRLKIPGLWLFGDKDIQVPIRLSIEKLENLKSEGKDFDYKIFPNFGHNLSISASMEPTKFAIGWIKSLAERINN</sequence>
<dbReference type="EMBL" id="JBDJNQ010000011">
    <property type="protein sequence ID" value="MEN5379807.1"/>
    <property type="molecule type" value="Genomic_DNA"/>
</dbReference>
<feature type="domain" description="Serine aminopeptidase S33" evidence="2">
    <location>
        <begin position="56"/>
        <end position="177"/>
    </location>
</feature>
<dbReference type="Pfam" id="PF12146">
    <property type="entry name" value="Hydrolase_4"/>
    <property type="match status" value="1"/>
</dbReference>
<feature type="signal peptide" evidence="1">
    <location>
        <begin position="1"/>
        <end position="30"/>
    </location>
</feature>
<keyword evidence="4" id="KW-1185">Reference proteome</keyword>
<dbReference type="InterPro" id="IPR022742">
    <property type="entry name" value="Hydrolase_4"/>
</dbReference>
<dbReference type="InterPro" id="IPR029058">
    <property type="entry name" value="AB_hydrolase_fold"/>
</dbReference>
<protein>
    <submittedName>
        <fullName evidence="3">Alpha/beta hydrolase</fullName>
    </submittedName>
</protein>
<dbReference type="RefSeq" id="WP_346582666.1">
    <property type="nucleotide sequence ID" value="NZ_JBDJLH010000001.1"/>
</dbReference>
<organism evidence="3 4">
    <name type="scientific">Sphingobacterium kitahiroshimense</name>
    <dbReference type="NCBI Taxonomy" id="470446"/>
    <lineage>
        <taxon>Bacteria</taxon>
        <taxon>Pseudomonadati</taxon>
        <taxon>Bacteroidota</taxon>
        <taxon>Sphingobacteriia</taxon>
        <taxon>Sphingobacteriales</taxon>
        <taxon>Sphingobacteriaceae</taxon>
        <taxon>Sphingobacterium</taxon>
    </lineage>
</organism>
<feature type="chain" id="PRO_5045413655" evidence="1">
    <location>
        <begin position="31"/>
        <end position="298"/>
    </location>
</feature>
<dbReference type="Gene3D" id="3.40.50.1820">
    <property type="entry name" value="alpha/beta hydrolase"/>
    <property type="match status" value="1"/>
</dbReference>
<evidence type="ECO:0000256" key="1">
    <source>
        <dbReference type="SAM" id="SignalP"/>
    </source>
</evidence>
<proteinExistence type="predicted"/>
<gene>
    <name evidence="3" type="ORF">ABE541_21250</name>
</gene>
<evidence type="ECO:0000259" key="2">
    <source>
        <dbReference type="Pfam" id="PF12146"/>
    </source>
</evidence>
<dbReference type="SUPFAM" id="SSF53474">
    <property type="entry name" value="alpha/beta-Hydrolases"/>
    <property type="match status" value="1"/>
</dbReference>
<name>A0ABV0C2H1_9SPHI</name>
<dbReference type="Proteomes" id="UP001409291">
    <property type="component" value="Unassembled WGS sequence"/>
</dbReference>
<accession>A0ABV0C2H1</accession>
<keyword evidence="1" id="KW-0732">Signal</keyword>
<reference evidence="3 4" key="1">
    <citation type="submission" date="2024-04" db="EMBL/GenBank/DDBJ databases">
        <title>WGS of bacteria from Torrens River.</title>
        <authorList>
            <person name="Wyrsch E.R."/>
            <person name="Drigo B."/>
        </authorList>
    </citation>
    <scope>NUCLEOTIDE SEQUENCE [LARGE SCALE GENOMIC DNA]</scope>
    <source>
        <strain evidence="3 4">TWI391</strain>
    </source>
</reference>
<keyword evidence="3" id="KW-0378">Hydrolase</keyword>
<comment type="caution">
    <text evidence="3">The sequence shown here is derived from an EMBL/GenBank/DDBJ whole genome shotgun (WGS) entry which is preliminary data.</text>
</comment>
<evidence type="ECO:0000313" key="4">
    <source>
        <dbReference type="Proteomes" id="UP001409291"/>
    </source>
</evidence>
<dbReference type="GO" id="GO:0016787">
    <property type="term" value="F:hydrolase activity"/>
    <property type="evidence" value="ECO:0007669"/>
    <property type="project" value="UniProtKB-KW"/>
</dbReference>
<dbReference type="InterPro" id="IPR053145">
    <property type="entry name" value="AB_hydrolase_Est10"/>
</dbReference>
<dbReference type="PANTHER" id="PTHR43265:SF1">
    <property type="entry name" value="ESTERASE ESTD"/>
    <property type="match status" value="1"/>
</dbReference>